<proteinExistence type="predicted"/>
<dbReference type="AlphaFoldDB" id="A0A8H8D8Z8"/>
<evidence type="ECO:0000313" key="2">
    <source>
        <dbReference type="Proteomes" id="UP000670092"/>
    </source>
</evidence>
<dbReference type="EMBL" id="JAEVHI010000001">
    <property type="protein sequence ID" value="KAG5304083.1"/>
    <property type="molecule type" value="Genomic_DNA"/>
</dbReference>
<sequence length="62" mass="6972">MENGRWRRVLAILQEVTGDGKGSSHFRRISPCSLATSLQVCGSCFFFSLWARKGHILGNLIY</sequence>
<reference evidence="1 2" key="1">
    <citation type="submission" date="2021-01" db="EMBL/GenBank/DDBJ databases">
        <title>Chromosome-level genome assembly of a human fungal pathogen reveals clustering of transcriptionally co-regulated genes.</title>
        <authorList>
            <person name="Voorhies M."/>
            <person name="Cohen S."/>
            <person name="Shea T.P."/>
            <person name="Petrus S."/>
            <person name="Munoz J.F."/>
            <person name="Poplawski S."/>
            <person name="Goldman W.E."/>
            <person name="Michael T."/>
            <person name="Cuomo C.A."/>
            <person name="Sil A."/>
            <person name="Beyhan S."/>
        </authorList>
    </citation>
    <scope>NUCLEOTIDE SEQUENCE [LARGE SCALE GENOMIC DNA]</scope>
    <source>
        <strain evidence="1 2">G184AR</strain>
    </source>
</reference>
<gene>
    <name evidence="1" type="ORF">I7I52_02295</name>
</gene>
<evidence type="ECO:0000313" key="1">
    <source>
        <dbReference type="EMBL" id="KAG5304083.1"/>
    </source>
</evidence>
<protein>
    <submittedName>
        <fullName evidence="1">Uncharacterized protein</fullName>
    </submittedName>
</protein>
<comment type="caution">
    <text evidence="1">The sequence shown here is derived from an EMBL/GenBank/DDBJ whole genome shotgun (WGS) entry which is preliminary data.</text>
</comment>
<dbReference type="VEuPathDB" id="FungiDB:I7I52_02295"/>
<accession>A0A8H8D8Z8</accession>
<organism evidence="1 2">
    <name type="scientific">Ajellomyces capsulatus</name>
    <name type="common">Darling's disease fungus</name>
    <name type="synonym">Histoplasma capsulatum</name>
    <dbReference type="NCBI Taxonomy" id="5037"/>
    <lineage>
        <taxon>Eukaryota</taxon>
        <taxon>Fungi</taxon>
        <taxon>Dikarya</taxon>
        <taxon>Ascomycota</taxon>
        <taxon>Pezizomycotina</taxon>
        <taxon>Eurotiomycetes</taxon>
        <taxon>Eurotiomycetidae</taxon>
        <taxon>Onygenales</taxon>
        <taxon>Ajellomycetaceae</taxon>
        <taxon>Histoplasma</taxon>
    </lineage>
</organism>
<dbReference type="Proteomes" id="UP000670092">
    <property type="component" value="Unassembled WGS sequence"/>
</dbReference>
<name>A0A8H8D8Z8_AJECA</name>